<accession>A0ABT7XP11</accession>
<name>A0ABT7XP11_9NEIS</name>
<protein>
    <submittedName>
        <fullName evidence="4">D-amino acid dehydrogenase</fullName>
        <ecNumber evidence="4">1.4.99.-</ecNumber>
    </submittedName>
</protein>
<dbReference type="NCBIfam" id="NF001933">
    <property type="entry name" value="PRK00711.1"/>
    <property type="match status" value="1"/>
</dbReference>
<organism evidence="4 5">
    <name type="scientific">Crenobacter oryzisoli</name>
    <dbReference type="NCBI Taxonomy" id="3056844"/>
    <lineage>
        <taxon>Bacteria</taxon>
        <taxon>Pseudomonadati</taxon>
        <taxon>Pseudomonadota</taxon>
        <taxon>Betaproteobacteria</taxon>
        <taxon>Neisseriales</taxon>
        <taxon>Neisseriaceae</taxon>
        <taxon>Crenobacter</taxon>
    </lineage>
</organism>
<dbReference type="Pfam" id="PF01266">
    <property type="entry name" value="DAO"/>
    <property type="match status" value="1"/>
</dbReference>
<comment type="caution">
    <text evidence="4">The sequence shown here is derived from an EMBL/GenBank/DDBJ whole genome shotgun (WGS) entry which is preliminary data.</text>
</comment>
<dbReference type="EC" id="1.4.99.-" evidence="4"/>
<dbReference type="Gene3D" id="3.30.9.10">
    <property type="entry name" value="D-Amino Acid Oxidase, subunit A, domain 2"/>
    <property type="match status" value="1"/>
</dbReference>
<evidence type="ECO:0000313" key="4">
    <source>
        <dbReference type="EMBL" id="MDN0075544.1"/>
    </source>
</evidence>
<evidence type="ECO:0000256" key="1">
    <source>
        <dbReference type="ARBA" id="ARBA00009410"/>
    </source>
</evidence>
<dbReference type="Gene3D" id="3.50.50.60">
    <property type="entry name" value="FAD/NAD(P)-binding domain"/>
    <property type="match status" value="2"/>
</dbReference>
<dbReference type="PANTHER" id="PTHR13847:SF280">
    <property type="entry name" value="D-AMINO ACID DEHYDROGENASE"/>
    <property type="match status" value="1"/>
</dbReference>
<dbReference type="InterPro" id="IPR006076">
    <property type="entry name" value="FAD-dep_OxRdtase"/>
</dbReference>
<comment type="similarity">
    <text evidence="1">Belongs to the DadA oxidoreductase family.</text>
</comment>
<dbReference type="EMBL" id="JAUEDK010000019">
    <property type="protein sequence ID" value="MDN0075544.1"/>
    <property type="molecule type" value="Genomic_DNA"/>
</dbReference>
<keyword evidence="2 4" id="KW-0560">Oxidoreductase</keyword>
<gene>
    <name evidence="4" type="ORF">QU481_11635</name>
</gene>
<dbReference type="SUPFAM" id="SSF51905">
    <property type="entry name" value="FAD/NAD(P)-binding domain"/>
    <property type="match status" value="1"/>
</dbReference>
<reference evidence="4" key="1">
    <citation type="submission" date="2023-06" db="EMBL/GenBank/DDBJ databases">
        <authorList>
            <person name="Zhang S."/>
        </authorList>
    </citation>
    <scope>NUCLEOTIDE SEQUENCE</scope>
    <source>
        <strain evidence="4">SG2303</strain>
    </source>
</reference>
<dbReference type="SUPFAM" id="SSF54373">
    <property type="entry name" value="FAD-linked reductases, C-terminal domain"/>
    <property type="match status" value="1"/>
</dbReference>
<proteinExistence type="inferred from homology"/>
<sequence length="416" mass="45340">MERICIIGGGVIGLTSAYYLAQRGLSVTVLEQADDVAQAASRANGGQLSYSYVSPLADAGMPMKALGWMLKKDAPMRLKLRADPRQWAWLWQFLRVCNVAANRSGTARLWQLAQHSRALMQQLRDEGLEGYHWRRNGKLVIFRQAAGFETAQRLLDYQRSLGAEQRALDGNACLELEPALQNQRGRIAGGIHTPSEEVADCRLFCLRLKERIALEGLDVRFCFGETVTGFECNGQWIDAVLTKTGRYDCDAVVLAAGVGSVALGRQLGLRLPLYPLKGYSLDMPLGSQAPRLSVTDFDNKVLYAPIGERLRVAAMVDLVGFDNRIDRGRIDTLTRLVRSSLPQSGLLESALPWAGLRPATPSGVPMIGRAGPDNLWLNLGHGALGFTLAAGSGELLARQLLGRPIPPGLDGLQPAQ</sequence>
<evidence type="ECO:0000259" key="3">
    <source>
        <dbReference type="Pfam" id="PF01266"/>
    </source>
</evidence>
<dbReference type="Proteomes" id="UP001168540">
    <property type="component" value="Unassembled WGS sequence"/>
</dbReference>
<dbReference type="GO" id="GO:0016491">
    <property type="term" value="F:oxidoreductase activity"/>
    <property type="evidence" value="ECO:0007669"/>
    <property type="project" value="UniProtKB-KW"/>
</dbReference>
<evidence type="ECO:0000313" key="5">
    <source>
        <dbReference type="Proteomes" id="UP001168540"/>
    </source>
</evidence>
<keyword evidence="5" id="KW-1185">Reference proteome</keyword>
<dbReference type="PRINTS" id="PR00420">
    <property type="entry name" value="RNGMNOXGNASE"/>
</dbReference>
<dbReference type="InterPro" id="IPR036188">
    <property type="entry name" value="FAD/NAD-bd_sf"/>
</dbReference>
<dbReference type="PANTHER" id="PTHR13847">
    <property type="entry name" value="SARCOSINE DEHYDROGENASE-RELATED"/>
    <property type="match status" value="1"/>
</dbReference>
<evidence type="ECO:0000256" key="2">
    <source>
        <dbReference type="ARBA" id="ARBA00023002"/>
    </source>
</evidence>
<feature type="domain" description="FAD dependent oxidoreductase" evidence="3">
    <location>
        <begin position="3"/>
        <end position="398"/>
    </location>
</feature>
<dbReference type="RefSeq" id="WP_289830174.1">
    <property type="nucleotide sequence ID" value="NZ_JAUEDK010000019.1"/>
</dbReference>